<evidence type="ECO:0000313" key="2">
    <source>
        <dbReference type="Proteomes" id="UP001597044"/>
    </source>
</evidence>
<proteinExistence type="predicted"/>
<protein>
    <submittedName>
        <fullName evidence="1">Uncharacterized protein</fullName>
    </submittedName>
</protein>
<dbReference type="Proteomes" id="UP001597044">
    <property type="component" value="Unassembled WGS sequence"/>
</dbReference>
<name>A0ABW3HHG9_9GAMM</name>
<keyword evidence="2" id="KW-1185">Reference proteome</keyword>
<comment type="caution">
    <text evidence="1">The sequence shown here is derived from an EMBL/GenBank/DDBJ whole genome shotgun (WGS) entry which is preliminary data.</text>
</comment>
<reference evidence="2" key="1">
    <citation type="journal article" date="2019" name="Int. J. Syst. Evol. Microbiol.">
        <title>The Global Catalogue of Microorganisms (GCM) 10K type strain sequencing project: providing services to taxonomists for standard genome sequencing and annotation.</title>
        <authorList>
            <consortium name="The Broad Institute Genomics Platform"/>
            <consortium name="The Broad Institute Genome Sequencing Center for Infectious Disease"/>
            <person name="Wu L."/>
            <person name="Ma J."/>
        </authorList>
    </citation>
    <scope>NUCLEOTIDE SEQUENCE [LARGE SCALE GENOMIC DNA]</scope>
    <source>
        <strain evidence="2">CCUG 63419</strain>
    </source>
</reference>
<organism evidence="1 2">
    <name type="scientific">Paraperlucidibaca wandonensis</name>
    <dbReference type="NCBI Taxonomy" id="1268273"/>
    <lineage>
        <taxon>Bacteria</taxon>
        <taxon>Pseudomonadati</taxon>
        <taxon>Pseudomonadota</taxon>
        <taxon>Gammaproteobacteria</taxon>
        <taxon>Moraxellales</taxon>
        <taxon>Moraxellaceae</taxon>
        <taxon>Paraperlucidibaca</taxon>
    </lineage>
</organism>
<evidence type="ECO:0000313" key="1">
    <source>
        <dbReference type="EMBL" id="MFD0949953.1"/>
    </source>
</evidence>
<dbReference type="EMBL" id="JBHTIT010000001">
    <property type="protein sequence ID" value="MFD0949953.1"/>
    <property type="molecule type" value="Genomic_DNA"/>
</dbReference>
<dbReference type="RefSeq" id="WP_379070175.1">
    <property type="nucleotide sequence ID" value="NZ_JBHTIT010000001.1"/>
</dbReference>
<accession>A0ABW3HHG9</accession>
<gene>
    <name evidence="1" type="ORF">ACFQ0F_06050</name>
</gene>
<sequence length="121" mass="13824">MFNKKYGNDLAEKVANHLEMIGPINNNHRDYCGTGFIFLNGNYIYTHFQDGEADLNNEINVPDKSSRGIVISFDSKIDFISWLSLQTDKTLSSAESSDDWYNNNQRITKERLLNALANKNT</sequence>